<proteinExistence type="predicted"/>
<dbReference type="HOGENOM" id="CLU_1749928_0_0_1"/>
<sequence>MASLITPAPSRTFADLSYIALFSMSSKLCDITASLTPLPTVVLLPLTLNAPFTLDHRFTPCSPSSPFTFAFPPRPPFHSSPLIRLFFPLSSSFSPTLPSSLSNFSPSLSLLPIFLLLIPPLLSLLQLHHLSSPTSILAAVVIYIVFTAR</sequence>
<dbReference type="InParanoid" id="A0A067PXS6"/>
<keyword evidence="3" id="KW-1185">Reference proteome</keyword>
<keyword evidence="1" id="KW-0472">Membrane</keyword>
<accession>A0A067PXS6</accession>
<keyword evidence="1" id="KW-1133">Transmembrane helix</keyword>
<evidence type="ECO:0000313" key="2">
    <source>
        <dbReference type="EMBL" id="KDQ56077.1"/>
    </source>
</evidence>
<gene>
    <name evidence="2" type="ORF">JAAARDRAFT_319873</name>
</gene>
<feature type="transmembrane region" description="Helical" evidence="1">
    <location>
        <begin position="131"/>
        <end position="148"/>
    </location>
</feature>
<dbReference type="Proteomes" id="UP000027265">
    <property type="component" value="Unassembled WGS sequence"/>
</dbReference>
<organism evidence="2 3">
    <name type="scientific">Jaapia argillacea MUCL 33604</name>
    <dbReference type="NCBI Taxonomy" id="933084"/>
    <lineage>
        <taxon>Eukaryota</taxon>
        <taxon>Fungi</taxon>
        <taxon>Dikarya</taxon>
        <taxon>Basidiomycota</taxon>
        <taxon>Agaricomycotina</taxon>
        <taxon>Agaricomycetes</taxon>
        <taxon>Agaricomycetidae</taxon>
        <taxon>Jaapiales</taxon>
        <taxon>Jaapiaceae</taxon>
        <taxon>Jaapia</taxon>
    </lineage>
</organism>
<keyword evidence="1" id="KW-0812">Transmembrane</keyword>
<dbReference type="EMBL" id="KL197723">
    <property type="protein sequence ID" value="KDQ56077.1"/>
    <property type="molecule type" value="Genomic_DNA"/>
</dbReference>
<name>A0A067PXS6_9AGAM</name>
<dbReference type="AlphaFoldDB" id="A0A067PXS6"/>
<reference evidence="3" key="1">
    <citation type="journal article" date="2014" name="Proc. Natl. Acad. Sci. U.S.A.">
        <title>Extensive sampling of basidiomycete genomes demonstrates inadequacy of the white-rot/brown-rot paradigm for wood decay fungi.</title>
        <authorList>
            <person name="Riley R."/>
            <person name="Salamov A.A."/>
            <person name="Brown D.W."/>
            <person name="Nagy L.G."/>
            <person name="Floudas D."/>
            <person name="Held B.W."/>
            <person name="Levasseur A."/>
            <person name="Lombard V."/>
            <person name="Morin E."/>
            <person name="Otillar R."/>
            <person name="Lindquist E.A."/>
            <person name="Sun H."/>
            <person name="LaButti K.M."/>
            <person name="Schmutz J."/>
            <person name="Jabbour D."/>
            <person name="Luo H."/>
            <person name="Baker S.E."/>
            <person name="Pisabarro A.G."/>
            <person name="Walton J.D."/>
            <person name="Blanchette R.A."/>
            <person name="Henrissat B."/>
            <person name="Martin F."/>
            <person name="Cullen D."/>
            <person name="Hibbett D.S."/>
            <person name="Grigoriev I.V."/>
        </authorList>
    </citation>
    <scope>NUCLEOTIDE SEQUENCE [LARGE SCALE GENOMIC DNA]</scope>
    <source>
        <strain evidence="3">MUCL 33604</strain>
    </source>
</reference>
<evidence type="ECO:0000256" key="1">
    <source>
        <dbReference type="SAM" id="Phobius"/>
    </source>
</evidence>
<protein>
    <submittedName>
        <fullName evidence="2">Uncharacterized protein</fullName>
    </submittedName>
</protein>
<evidence type="ECO:0000313" key="3">
    <source>
        <dbReference type="Proteomes" id="UP000027265"/>
    </source>
</evidence>